<dbReference type="OrthoDB" id="125997at2759"/>
<protein>
    <submittedName>
        <fullName evidence="2">Uncharacterized protein</fullName>
    </submittedName>
</protein>
<keyword evidence="3" id="KW-1185">Reference proteome</keyword>
<dbReference type="RefSeq" id="XP_002900859.1">
    <property type="nucleotide sequence ID" value="XM_002900813.1"/>
</dbReference>
<proteinExistence type="predicted"/>
<evidence type="ECO:0000313" key="2">
    <source>
        <dbReference type="EMBL" id="EEY59666.1"/>
    </source>
</evidence>
<feature type="region of interest" description="Disordered" evidence="1">
    <location>
        <begin position="56"/>
        <end position="76"/>
    </location>
</feature>
<dbReference type="GeneID" id="9473250"/>
<reference evidence="2" key="1">
    <citation type="submission" date="2006-10" db="EMBL/GenBank/DDBJ databases">
        <title>Annotation of Phytophthora infestans T30-4.</title>
        <authorList>
            <consortium name="The Broad Institute Genome Sequencing Platform"/>
            <person name="Nusbaum C."/>
            <person name="Haas B."/>
            <person name="Kamoun S."/>
            <person name="Fry W."/>
            <person name="Judelson H."/>
            <person name="Ristaino J."/>
            <person name="Govers F."/>
            <person name="Whisson S."/>
            <person name="Birch P."/>
            <person name="Birren B."/>
            <person name="Lander E."/>
            <person name="Galagan J."/>
            <person name="Zody M."/>
            <person name="Devon K."/>
            <person name="O'Neil K."/>
            <person name="Zembek L."/>
            <person name="Anderson S."/>
            <person name="Jaffe D."/>
            <person name="Butler J."/>
            <person name="Alvarez P."/>
            <person name="Gnerre S."/>
            <person name="Grabherr M."/>
            <person name="Mauceli E."/>
            <person name="Brockman W."/>
            <person name="Young S."/>
            <person name="LaButti K."/>
            <person name="Sykes S."/>
            <person name="DeCaprio D."/>
            <person name="Crawford M."/>
            <person name="Koehrsen M."/>
            <person name="Engels R."/>
            <person name="Montgomery P."/>
            <person name="Pearson M."/>
            <person name="Howarth C."/>
            <person name="Larson L."/>
            <person name="White J."/>
            <person name="O'Leary S."/>
            <person name="Kodira C."/>
            <person name="Zeng Q."/>
            <person name="Yandava C."/>
            <person name="Alvarado L."/>
        </authorList>
    </citation>
    <scope>NUCLEOTIDE SEQUENCE</scope>
    <source>
        <strain evidence="2">T30-4</strain>
    </source>
</reference>
<gene>
    <name evidence="2" type="ORF">PITG_12255</name>
</gene>
<dbReference type="VEuPathDB" id="FungiDB:PITG_12255"/>
<evidence type="ECO:0000256" key="1">
    <source>
        <dbReference type="SAM" id="MobiDB-lite"/>
    </source>
</evidence>
<sequence>MGSNIKAVDFTGEEDESAPFTFTIRSDTNGKPITGNGSDAGVPIVIHTLSFYTCTGPTSSPKPEIPNYRYENSRHG</sequence>
<organism evidence="2 3">
    <name type="scientific">Phytophthora infestans (strain T30-4)</name>
    <name type="common">Potato late blight agent</name>
    <dbReference type="NCBI Taxonomy" id="403677"/>
    <lineage>
        <taxon>Eukaryota</taxon>
        <taxon>Sar</taxon>
        <taxon>Stramenopiles</taxon>
        <taxon>Oomycota</taxon>
        <taxon>Peronosporomycetes</taxon>
        <taxon>Peronosporales</taxon>
        <taxon>Peronosporaceae</taxon>
        <taxon>Phytophthora</taxon>
    </lineage>
</organism>
<dbReference type="KEGG" id="pif:PITG_12255"/>
<name>D0NJE8_PHYIT</name>
<dbReference type="HOGENOM" id="CLU_2659887_0_0_1"/>
<evidence type="ECO:0000313" key="3">
    <source>
        <dbReference type="Proteomes" id="UP000006643"/>
    </source>
</evidence>
<dbReference type="EMBL" id="DS028141">
    <property type="protein sequence ID" value="EEY59666.1"/>
    <property type="molecule type" value="Genomic_DNA"/>
</dbReference>
<accession>D0NJE8</accession>
<dbReference type="Proteomes" id="UP000006643">
    <property type="component" value="Unassembled WGS sequence"/>
</dbReference>
<dbReference type="InParanoid" id="D0NJE8"/>
<dbReference type="AlphaFoldDB" id="D0NJE8"/>